<dbReference type="Proteomes" id="UP001168528">
    <property type="component" value="Unassembled WGS sequence"/>
</dbReference>
<evidence type="ECO:0000313" key="2">
    <source>
        <dbReference type="EMBL" id="MDO1445701.1"/>
    </source>
</evidence>
<sequence>MNEQKFWEIIEASWEKLPMLNGMRQEALQTNEPDLFEGLSFGLEDEVVEELEQQLAQLSKEDLTKFIRIMEEKLHNIDREEIHAHTDGSDDGFLYCRGFIVGMGERYYTFIDQNPTKAMLDTEAESVCFAGYEVYQSRFGEEFERNTIHRTESGSNPHGWRE</sequence>
<accession>A0ABT8R0T5</accession>
<dbReference type="EMBL" id="JAUKPO010000002">
    <property type="protein sequence ID" value="MDO1445701.1"/>
    <property type="molecule type" value="Genomic_DNA"/>
</dbReference>
<name>A0ABT8R0T5_9BACT</name>
<dbReference type="InterPro" id="IPR025334">
    <property type="entry name" value="DUF4240"/>
</dbReference>
<keyword evidence="3" id="KW-1185">Reference proteome</keyword>
<comment type="caution">
    <text evidence="2">The sequence shown here is derived from an EMBL/GenBank/DDBJ whole genome shotgun (WGS) entry which is preliminary data.</text>
</comment>
<dbReference type="Pfam" id="PF14024">
    <property type="entry name" value="DUF4240"/>
    <property type="match status" value="1"/>
</dbReference>
<feature type="domain" description="DUF4240" evidence="1">
    <location>
        <begin position="1"/>
        <end position="120"/>
    </location>
</feature>
<proteinExistence type="predicted"/>
<evidence type="ECO:0000313" key="3">
    <source>
        <dbReference type="Proteomes" id="UP001168528"/>
    </source>
</evidence>
<protein>
    <submittedName>
        <fullName evidence="2">DUF4240 domain-containing protein</fullName>
    </submittedName>
</protein>
<dbReference type="RefSeq" id="WP_302036502.1">
    <property type="nucleotide sequence ID" value="NZ_JAUKPO010000002.1"/>
</dbReference>
<gene>
    <name evidence="2" type="ORF">Q0590_05540</name>
</gene>
<evidence type="ECO:0000259" key="1">
    <source>
        <dbReference type="Pfam" id="PF14024"/>
    </source>
</evidence>
<organism evidence="2 3">
    <name type="scientific">Rhodocytophaga aerolata</name>
    <dbReference type="NCBI Taxonomy" id="455078"/>
    <lineage>
        <taxon>Bacteria</taxon>
        <taxon>Pseudomonadati</taxon>
        <taxon>Bacteroidota</taxon>
        <taxon>Cytophagia</taxon>
        <taxon>Cytophagales</taxon>
        <taxon>Rhodocytophagaceae</taxon>
        <taxon>Rhodocytophaga</taxon>
    </lineage>
</organism>
<reference evidence="2" key="1">
    <citation type="submission" date="2023-07" db="EMBL/GenBank/DDBJ databases">
        <title>The genome sequence of Rhodocytophaga aerolata KACC 12507.</title>
        <authorList>
            <person name="Zhang X."/>
        </authorList>
    </citation>
    <scope>NUCLEOTIDE SEQUENCE</scope>
    <source>
        <strain evidence="2">KACC 12507</strain>
    </source>
</reference>